<reference evidence="5 6" key="1">
    <citation type="journal article" date="2016" name="Nat. Commun.">
        <title>Thousands of microbial genomes shed light on interconnected biogeochemical processes in an aquifer system.</title>
        <authorList>
            <person name="Anantharaman K."/>
            <person name="Brown C.T."/>
            <person name="Hug L.A."/>
            <person name="Sharon I."/>
            <person name="Castelle C.J."/>
            <person name="Probst A.J."/>
            <person name="Thomas B.C."/>
            <person name="Singh A."/>
            <person name="Wilkins M.J."/>
            <person name="Karaoz U."/>
            <person name="Brodie E.L."/>
            <person name="Williams K.H."/>
            <person name="Hubbard S.S."/>
            <person name="Banfield J.F."/>
        </authorList>
    </citation>
    <scope>NUCLEOTIDE SEQUENCE [LARGE SCALE GENOMIC DNA]</scope>
</reference>
<gene>
    <name evidence="5" type="ORF">A3D25_00595</name>
</gene>
<dbReference type="InterPro" id="IPR032689">
    <property type="entry name" value="TraG-D_C"/>
</dbReference>
<dbReference type="Gene3D" id="3.40.50.300">
    <property type="entry name" value="P-loop containing nucleotide triphosphate hydrolases"/>
    <property type="match status" value="2"/>
</dbReference>
<dbReference type="SUPFAM" id="SSF52540">
    <property type="entry name" value="P-loop containing nucleoside triphosphate hydrolases"/>
    <property type="match status" value="1"/>
</dbReference>
<sequence>MEVGTPILDNFNWMGLIGAVSLFLIFVLILAALGVYLWPFLYAKYKFRKREQDSLQFVLLQITVPKVNETKIDAAEQMFASLYSMRTSGGMLHFLKPQPHVSFEIVATPESIRFYVSVHKSKRDLVEKQINGAYPDAEIKEVPEYNIFSETGQTAYAMYGLKSANYFPTKTYRDLPTDPLSSITSALAKMQPGEGAAIQMIIIPADPQWKEAGRKFLKKEKDPGTGDKPKAPPDQKQLEAVEGKITKQGFNIALRVVVSSTTKDSAKAHISNLKAAMEQFTGPYNGFSGMKIKNEKGFIQDFTYRYQPLVTKLPVLTADEIASVFHMPNKTVETPHIKWLPAKRAPAPENIPTSGLYIGKSIFRGTDRPVFLSDYDRQRHMYIIGRTGSGKSELLKSLMVQDIYAGKGICFIDPHGDAAEDMLQRIPPSRAEDVIYWDPGDIERPFGMNMLEAMDEQQKHFVVTSIIGLMYKLYDPQKTGIIGPRFEHAIRNAMLTVMSRPEGGTFIEVVRVLTDPEFVKEILPSVTDPVVRRYWTDQIAQTSDFHKSETLDYIVSKFGRFVTNIMMRNIIGQSQSSFNLRQVMDTGKILIVNLSKGKIGEENSNFLGLVLVPKILAAAMSRSNIPEEERRDFYLYVDEFQNFATDSFATILSEARKYKLNLIVANQFIGQIPEDVKNAIFGNVGTLMAFRVGVTDANYLQHEFAPVFNEQDLLNIEAQNIYIKTQVKGEPVQPFSVSTKFPSWDEWQAMKKPEVGRAIHELSRLTYGRDRATTEAEIGTRAKL</sequence>
<feature type="transmembrane region" description="Helical" evidence="1">
    <location>
        <begin position="13"/>
        <end position="41"/>
    </location>
</feature>
<name>A0A1F5KIF7_9BACT</name>
<dbReference type="Proteomes" id="UP000177328">
    <property type="component" value="Unassembled WGS sequence"/>
</dbReference>
<evidence type="ECO:0008006" key="7">
    <source>
        <dbReference type="Google" id="ProtNLM"/>
    </source>
</evidence>
<protein>
    <recommendedName>
        <fullName evidence="7">Type IV secretion system coupling protein TraD DNA-binding domain-containing protein</fullName>
    </recommendedName>
</protein>
<keyword evidence="1" id="KW-0812">Transmembrane</keyword>
<dbReference type="InterPro" id="IPR002789">
    <property type="entry name" value="HerA_central"/>
</dbReference>
<dbReference type="Pfam" id="PF26449">
    <property type="entry name" value="DUF8128"/>
    <property type="match status" value="1"/>
</dbReference>
<feature type="domain" description="TraD/TraG TraM recognition site" evidence="3">
    <location>
        <begin position="633"/>
        <end position="699"/>
    </location>
</feature>
<feature type="domain" description="Helicase HerA central" evidence="2">
    <location>
        <begin position="359"/>
        <end position="417"/>
    </location>
</feature>
<organism evidence="5 6">
    <name type="scientific">Candidatus Daviesbacteria bacterium RIFCSPHIGHO2_02_FULL_43_12</name>
    <dbReference type="NCBI Taxonomy" id="1797776"/>
    <lineage>
        <taxon>Bacteria</taxon>
        <taxon>Candidatus Daviesiibacteriota</taxon>
    </lineage>
</organism>
<evidence type="ECO:0000313" key="5">
    <source>
        <dbReference type="EMBL" id="OGE40600.1"/>
    </source>
</evidence>
<dbReference type="PANTHER" id="PTHR30121:SF11">
    <property type="entry name" value="AAA+ ATPASE DOMAIN-CONTAINING PROTEIN"/>
    <property type="match status" value="1"/>
</dbReference>
<evidence type="ECO:0000256" key="1">
    <source>
        <dbReference type="SAM" id="Phobius"/>
    </source>
</evidence>
<dbReference type="InterPro" id="IPR027417">
    <property type="entry name" value="P-loop_NTPase"/>
</dbReference>
<evidence type="ECO:0000259" key="4">
    <source>
        <dbReference type="Pfam" id="PF26449"/>
    </source>
</evidence>
<dbReference type="CDD" id="cd01127">
    <property type="entry name" value="TrwB_TraG_TraD_VirD4"/>
    <property type="match status" value="1"/>
</dbReference>
<dbReference type="InterPro" id="IPR051162">
    <property type="entry name" value="T4SS_component"/>
</dbReference>
<dbReference type="PANTHER" id="PTHR30121">
    <property type="entry name" value="UNCHARACTERIZED PROTEIN YJGR-RELATED"/>
    <property type="match status" value="1"/>
</dbReference>
<comment type="caution">
    <text evidence="5">The sequence shown here is derived from an EMBL/GenBank/DDBJ whole genome shotgun (WGS) entry which is preliminary data.</text>
</comment>
<dbReference type="Pfam" id="PF01935">
    <property type="entry name" value="DUF87"/>
    <property type="match status" value="1"/>
</dbReference>
<dbReference type="Pfam" id="PF12696">
    <property type="entry name" value="TraG-D_C"/>
    <property type="match status" value="1"/>
</dbReference>
<evidence type="ECO:0000259" key="3">
    <source>
        <dbReference type="Pfam" id="PF12696"/>
    </source>
</evidence>
<evidence type="ECO:0000259" key="2">
    <source>
        <dbReference type="Pfam" id="PF01935"/>
    </source>
</evidence>
<keyword evidence="1" id="KW-1133">Transmembrane helix</keyword>
<proteinExistence type="predicted"/>
<evidence type="ECO:0000313" key="6">
    <source>
        <dbReference type="Proteomes" id="UP000177328"/>
    </source>
</evidence>
<dbReference type="EMBL" id="MFDD01000008">
    <property type="protein sequence ID" value="OGE40600.1"/>
    <property type="molecule type" value="Genomic_DNA"/>
</dbReference>
<keyword evidence="1" id="KW-0472">Membrane</keyword>
<feature type="domain" description="DUF8128" evidence="4">
    <location>
        <begin position="65"/>
        <end position="339"/>
    </location>
</feature>
<dbReference type="AlphaFoldDB" id="A0A1F5KIF7"/>
<accession>A0A1F5KIF7</accession>
<dbReference type="InterPro" id="IPR058441">
    <property type="entry name" value="DUF8128"/>
</dbReference>